<gene>
    <name evidence="1" type="ORF">PIB30_114517</name>
</gene>
<evidence type="ECO:0000313" key="2">
    <source>
        <dbReference type="Proteomes" id="UP001341840"/>
    </source>
</evidence>
<dbReference type="Proteomes" id="UP001341840">
    <property type="component" value="Unassembled WGS sequence"/>
</dbReference>
<accession>A0ABU6Z0L0</accession>
<organism evidence="1 2">
    <name type="scientific">Stylosanthes scabra</name>
    <dbReference type="NCBI Taxonomy" id="79078"/>
    <lineage>
        <taxon>Eukaryota</taxon>
        <taxon>Viridiplantae</taxon>
        <taxon>Streptophyta</taxon>
        <taxon>Embryophyta</taxon>
        <taxon>Tracheophyta</taxon>
        <taxon>Spermatophyta</taxon>
        <taxon>Magnoliopsida</taxon>
        <taxon>eudicotyledons</taxon>
        <taxon>Gunneridae</taxon>
        <taxon>Pentapetalae</taxon>
        <taxon>rosids</taxon>
        <taxon>fabids</taxon>
        <taxon>Fabales</taxon>
        <taxon>Fabaceae</taxon>
        <taxon>Papilionoideae</taxon>
        <taxon>50 kb inversion clade</taxon>
        <taxon>dalbergioids sensu lato</taxon>
        <taxon>Dalbergieae</taxon>
        <taxon>Pterocarpus clade</taxon>
        <taxon>Stylosanthes</taxon>
    </lineage>
</organism>
<protein>
    <submittedName>
        <fullName evidence="1">Uncharacterized protein</fullName>
    </submittedName>
</protein>
<proteinExistence type="predicted"/>
<evidence type="ECO:0000313" key="1">
    <source>
        <dbReference type="EMBL" id="MED6215526.1"/>
    </source>
</evidence>
<name>A0ABU6Z0L0_9FABA</name>
<keyword evidence="2" id="KW-1185">Reference proteome</keyword>
<dbReference type="EMBL" id="JASCZI010252212">
    <property type="protein sequence ID" value="MED6215526.1"/>
    <property type="molecule type" value="Genomic_DNA"/>
</dbReference>
<comment type="caution">
    <text evidence="1">The sequence shown here is derived from an EMBL/GenBank/DDBJ whole genome shotgun (WGS) entry which is preliminary data.</text>
</comment>
<reference evidence="1 2" key="1">
    <citation type="journal article" date="2023" name="Plants (Basel)">
        <title>Bridging the Gap: Combining Genomics and Transcriptomics Approaches to Understand Stylosanthes scabra, an Orphan Legume from the Brazilian Caatinga.</title>
        <authorList>
            <person name="Ferreira-Neto J.R.C."/>
            <person name="da Silva M.D."/>
            <person name="Binneck E."/>
            <person name="de Melo N.F."/>
            <person name="da Silva R.H."/>
            <person name="de Melo A.L.T.M."/>
            <person name="Pandolfi V."/>
            <person name="Bustamante F.O."/>
            <person name="Brasileiro-Vidal A.C."/>
            <person name="Benko-Iseppon A.M."/>
        </authorList>
    </citation>
    <scope>NUCLEOTIDE SEQUENCE [LARGE SCALE GENOMIC DNA]</scope>
    <source>
        <tissue evidence="1">Leaves</tissue>
    </source>
</reference>
<sequence length="61" mass="7458">MLMTRRMRKRQIWRMFSCPEPQQLMRHLGVTEMWGKVQQLLPSPAGHGRPYLERRGSRWTY</sequence>